<protein>
    <recommendedName>
        <fullName evidence="4">Lipoprotein</fullName>
    </recommendedName>
</protein>
<sequence length="209" mass="23703">MRLIKYLGVGLCFLLSACDAKQSDIHPSDSSASESIIESDAQAEVEEGRRLTEVAGRTTLPSATDQDKPFQKNPLSKQAQAYIGRYHVVVDCTEKFALCEKEGKVEFVISLLKDGTSHRTLIYLGKMSYEKNKGISNRMYQHNTWTYNPETHQIEVKRSEGVNFYYDVTKNGDLVIDLDQIYANNKVKNGQFRDGSYVPTQEYLLKKLS</sequence>
<dbReference type="KEGG" id="adv:DJ533_17020"/>
<gene>
    <name evidence="2" type="ORF">DJ533_17020</name>
</gene>
<dbReference type="PROSITE" id="PS51257">
    <property type="entry name" value="PROKAR_LIPOPROTEIN"/>
    <property type="match status" value="1"/>
</dbReference>
<name>A0A2S2FIF5_9GAMM</name>
<keyword evidence="3" id="KW-1185">Reference proteome</keyword>
<proteinExistence type="predicted"/>
<dbReference type="OrthoDB" id="6717149at2"/>
<dbReference type="EMBL" id="CP029397">
    <property type="protein sequence ID" value="AWL30142.1"/>
    <property type="molecule type" value="Genomic_DNA"/>
</dbReference>
<evidence type="ECO:0000313" key="2">
    <source>
        <dbReference type="EMBL" id="AWL30142.1"/>
    </source>
</evidence>
<organism evidence="2 3">
    <name type="scientific">Acinetobacter defluvii</name>
    <dbReference type="NCBI Taxonomy" id="1871111"/>
    <lineage>
        <taxon>Bacteria</taxon>
        <taxon>Pseudomonadati</taxon>
        <taxon>Pseudomonadota</taxon>
        <taxon>Gammaproteobacteria</taxon>
        <taxon>Moraxellales</taxon>
        <taxon>Moraxellaceae</taxon>
        <taxon>Acinetobacter</taxon>
    </lineage>
</organism>
<dbReference type="Proteomes" id="UP000245977">
    <property type="component" value="Chromosome"/>
</dbReference>
<feature type="compositionally biased region" description="Low complexity" evidence="1">
    <location>
        <begin position="28"/>
        <end position="42"/>
    </location>
</feature>
<evidence type="ECO:0000313" key="3">
    <source>
        <dbReference type="Proteomes" id="UP000245977"/>
    </source>
</evidence>
<evidence type="ECO:0000256" key="1">
    <source>
        <dbReference type="SAM" id="MobiDB-lite"/>
    </source>
</evidence>
<evidence type="ECO:0008006" key="4">
    <source>
        <dbReference type="Google" id="ProtNLM"/>
    </source>
</evidence>
<dbReference type="RefSeq" id="WP_065995542.1">
    <property type="nucleotide sequence ID" value="NZ_CP029397.2"/>
</dbReference>
<reference evidence="2" key="1">
    <citation type="submission" date="2019-08" db="EMBL/GenBank/DDBJ databases">
        <title>The complete genome of Acinetobacter defluvii strain WCHAD010030.</title>
        <authorList>
            <person name="Hu Y."/>
            <person name="Qin J."/>
            <person name="Feng Y."/>
            <person name="Zong Z."/>
        </authorList>
    </citation>
    <scope>NUCLEOTIDE SEQUENCE</scope>
    <source>
        <strain evidence="2">WCHA30</strain>
    </source>
</reference>
<dbReference type="AlphaFoldDB" id="A0A2S2FIF5"/>
<accession>A0A2S2FIF5</accession>
<feature type="region of interest" description="Disordered" evidence="1">
    <location>
        <begin position="25"/>
        <end position="48"/>
    </location>
</feature>